<reference evidence="1 2" key="1">
    <citation type="submission" date="2019-11" db="EMBL/GenBank/DDBJ databases">
        <authorList>
            <person name="Holert J."/>
        </authorList>
    </citation>
    <scope>NUCLEOTIDE SEQUENCE [LARGE SCALE GENOMIC DNA]</scope>
    <source>
        <strain evidence="1">BC8_1</strain>
    </source>
</reference>
<dbReference type="Proteomes" id="UP000430146">
    <property type="component" value="Unassembled WGS sequence"/>
</dbReference>
<dbReference type="OrthoDB" id="3778270at2"/>
<dbReference type="AlphaFoldDB" id="A0A5S9R4X8"/>
<dbReference type="InterPro" id="IPR004378">
    <property type="entry name" value="F420H2_quin_Rdtase"/>
</dbReference>
<dbReference type="EMBL" id="CACSIP010000034">
    <property type="protein sequence ID" value="CAA0128630.1"/>
    <property type="molecule type" value="Genomic_DNA"/>
</dbReference>
<evidence type="ECO:0008006" key="3">
    <source>
        <dbReference type="Google" id="ProtNLM"/>
    </source>
</evidence>
<evidence type="ECO:0000313" key="2">
    <source>
        <dbReference type="Proteomes" id="UP000430146"/>
    </source>
</evidence>
<dbReference type="InterPro" id="IPR012349">
    <property type="entry name" value="Split_barrel_FMN-bd"/>
</dbReference>
<organism evidence="1 2">
    <name type="scientific">Mycolicibacterium vanbaalenii</name>
    <name type="common">Mycobacterium vanbaalenii</name>
    <dbReference type="NCBI Taxonomy" id="110539"/>
    <lineage>
        <taxon>Bacteria</taxon>
        <taxon>Bacillati</taxon>
        <taxon>Actinomycetota</taxon>
        <taxon>Actinomycetes</taxon>
        <taxon>Mycobacteriales</taxon>
        <taxon>Mycobacteriaceae</taxon>
        <taxon>Mycolicibacterium</taxon>
    </lineage>
</organism>
<name>A0A5S9R4X8_MYCVN</name>
<proteinExistence type="predicted"/>
<dbReference type="GO" id="GO:0016491">
    <property type="term" value="F:oxidoreductase activity"/>
    <property type="evidence" value="ECO:0007669"/>
    <property type="project" value="InterPro"/>
</dbReference>
<accession>A0A5S9R4X8</accession>
<protein>
    <recommendedName>
        <fullName evidence="3">Nitroreductase</fullName>
    </recommendedName>
</protein>
<sequence>MAINGMIRDSVRTFNKHVLNPAMLLLAGRKYWYAAALRHTGRRSGKVYTTPVVAERVTDGVIVPLPYGTGVDWLRNVVASGEATITVGGRTYSVADPQLIDAETAGSQLSARRRRAFERFGVDSFVKLRWAEQHEQQ</sequence>
<gene>
    <name evidence="1" type="ORF">AELLOGFF_01480</name>
</gene>
<dbReference type="RefSeq" id="WP_159233386.1">
    <property type="nucleotide sequence ID" value="NZ_CACSIP010000034.1"/>
</dbReference>
<keyword evidence="2" id="KW-1185">Reference proteome</keyword>
<dbReference type="NCBIfam" id="TIGR00026">
    <property type="entry name" value="hi_GC_TIGR00026"/>
    <property type="match status" value="1"/>
</dbReference>
<evidence type="ECO:0000313" key="1">
    <source>
        <dbReference type="EMBL" id="CAA0128630.1"/>
    </source>
</evidence>
<dbReference type="Pfam" id="PF04075">
    <property type="entry name" value="F420H2_quin_red"/>
    <property type="match status" value="1"/>
</dbReference>
<dbReference type="Gene3D" id="2.30.110.10">
    <property type="entry name" value="Electron Transport, Fmn-binding Protein, Chain A"/>
    <property type="match status" value="1"/>
</dbReference>